<evidence type="ECO:0008006" key="3">
    <source>
        <dbReference type="Google" id="ProtNLM"/>
    </source>
</evidence>
<evidence type="ECO:0000313" key="1">
    <source>
        <dbReference type="EMBL" id="BBO91527.1"/>
    </source>
</evidence>
<organism evidence="1 2">
    <name type="scientific">Desulfosarcina ovata subsp. ovata</name>
    <dbReference type="NCBI Taxonomy" id="2752305"/>
    <lineage>
        <taxon>Bacteria</taxon>
        <taxon>Pseudomonadati</taxon>
        <taxon>Thermodesulfobacteriota</taxon>
        <taxon>Desulfobacteria</taxon>
        <taxon>Desulfobacterales</taxon>
        <taxon>Desulfosarcinaceae</taxon>
        <taxon>Desulfosarcina</taxon>
    </lineage>
</organism>
<dbReference type="Gene3D" id="3.30.565.10">
    <property type="entry name" value="Histidine kinase-like ATPase, C-terminal domain"/>
    <property type="match status" value="1"/>
</dbReference>
<dbReference type="Proteomes" id="UP000422108">
    <property type="component" value="Chromosome"/>
</dbReference>
<reference evidence="1 2" key="1">
    <citation type="submission" date="2019-11" db="EMBL/GenBank/DDBJ databases">
        <title>Comparative genomics of hydrocarbon-degrading Desulfosarcina strains.</title>
        <authorList>
            <person name="Watanabe M."/>
            <person name="Kojima H."/>
            <person name="Fukui M."/>
        </authorList>
    </citation>
    <scope>NUCLEOTIDE SEQUENCE [LARGE SCALE GENOMIC DNA]</scope>
    <source>
        <strain evidence="2">oXyS1</strain>
    </source>
</reference>
<dbReference type="InterPro" id="IPR036890">
    <property type="entry name" value="HATPase_C_sf"/>
</dbReference>
<proteinExistence type="predicted"/>
<protein>
    <recommendedName>
        <fullName evidence="3">Histidine kinase/HSP90-like ATPase domain-containing protein</fullName>
    </recommendedName>
</protein>
<gene>
    <name evidence="1" type="ORF">DSCOOX_47070</name>
</gene>
<evidence type="ECO:0000313" key="2">
    <source>
        <dbReference type="Proteomes" id="UP000422108"/>
    </source>
</evidence>
<dbReference type="AlphaFoldDB" id="A0A5K8AFX1"/>
<accession>A0A5K8AFX1</accession>
<keyword evidence="2" id="KW-1185">Reference proteome</keyword>
<sequence>MNADDERILLQMENEREDAAFDDDAIEVMPSDGLGLRRMQARARLLGGHLTIESRSVPGNRIVINIPVSEKDR</sequence>
<dbReference type="EMBL" id="AP021879">
    <property type="protein sequence ID" value="BBO91527.1"/>
    <property type="molecule type" value="Genomic_DNA"/>
</dbReference>
<dbReference type="SUPFAM" id="SSF55874">
    <property type="entry name" value="ATPase domain of HSP90 chaperone/DNA topoisomerase II/histidine kinase"/>
    <property type="match status" value="1"/>
</dbReference>
<name>A0A5K8AFX1_9BACT</name>